<keyword evidence="1" id="KW-0805">Transcription regulation</keyword>
<dbReference type="InterPro" id="IPR041664">
    <property type="entry name" value="AAA_16"/>
</dbReference>
<accession>A0ABT1M6L4</accession>
<protein>
    <submittedName>
        <fullName evidence="5">AAA family ATPase</fullName>
    </submittedName>
</protein>
<evidence type="ECO:0000259" key="4">
    <source>
        <dbReference type="PROSITE" id="PS50043"/>
    </source>
</evidence>
<dbReference type="SMART" id="SM00421">
    <property type="entry name" value="HTH_LUXR"/>
    <property type="match status" value="1"/>
</dbReference>
<keyword evidence="6" id="KW-1185">Reference proteome</keyword>
<dbReference type="SUPFAM" id="SSF52540">
    <property type="entry name" value="P-loop containing nucleoside triphosphate hydrolases"/>
    <property type="match status" value="1"/>
</dbReference>
<dbReference type="Proteomes" id="UP001651690">
    <property type="component" value="Unassembled WGS sequence"/>
</dbReference>
<dbReference type="RefSeq" id="WP_255062495.1">
    <property type="nucleotide sequence ID" value="NZ_JANDBD010000009.1"/>
</dbReference>
<dbReference type="InterPro" id="IPR016032">
    <property type="entry name" value="Sig_transdc_resp-reg_C-effctor"/>
</dbReference>
<dbReference type="EMBL" id="JANDBD010000009">
    <property type="protein sequence ID" value="MCP9274811.1"/>
    <property type="molecule type" value="Genomic_DNA"/>
</dbReference>
<dbReference type="InterPro" id="IPR000792">
    <property type="entry name" value="Tscrpt_reg_LuxR_C"/>
</dbReference>
<proteinExistence type="predicted"/>
<dbReference type="Gene3D" id="1.10.10.10">
    <property type="entry name" value="Winged helix-like DNA-binding domain superfamily/Winged helix DNA-binding domain"/>
    <property type="match status" value="1"/>
</dbReference>
<dbReference type="PANTHER" id="PTHR44688">
    <property type="entry name" value="DNA-BINDING TRANSCRIPTIONAL ACTIVATOR DEVR_DOSR"/>
    <property type="match status" value="1"/>
</dbReference>
<dbReference type="PROSITE" id="PS50043">
    <property type="entry name" value="HTH_LUXR_2"/>
    <property type="match status" value="1"/>
</dbReference>
<evidence type="ECO:0000256" key="2">
    <source>
        <dbReference type="ARBA" id="ARBA00023125"/>
    </source>
</evidence>
<dbReference type="Pfam" id="PF00196">
    <property type="entry name" value="GerE"/>
    <property type="match status" value="1"/>
</dbReference>
<dbReference type="Pfam" id="PF13191">
    <property type="entry name" value="AAA_16"/>
    <property type="match status" value="1"/>
</dbReference>
<keyword evidence="3" id="KW-0804">Transcription</keyword>
<evidence type="ECO:0000256" key="1">
    <source>
        <dbReference type="ARBA" id="ARBA00023015"/>
    </source>
</evidence>
<reference evidence="5 6" key="1">
    <citation type="submission" date="2022-06" db="EMBL/GenBank/DDBJ databases">
        <title>Mycolicibacterium sp. CAU 1645 isolated from seawater.</title>
        <authorList>
            <person name="Kim W."/>
        </authorList>
    </citation>
    <scope>NUCLEOTIDE SEQUENCE [LARGE SCALE GENOMIC DNA]</scope>
    <source>
        <strain evidence="5 6">CAU 1645</strain>
    </source>
</reference>
<dbReference type="CDD" id="cd06170">
    <property type="entry name" value="LuxR_C_like"/>
    <property type="match status" value="1"/>
</dbReference>
<dbReference type="InterPro" id="IPR027417">
    <property type="entry name" value="P-loop_NTPase"/>
</dbReference>
<gene>
    <name evidence="5" type="ORF">NM203_21695</name>
</gene>
<sequence length="917" mass="98198">MTDLPGRSAECRVLRELLGTVRSGHSAVKVLLGEAGIGKTALLGYLRESATDCLQLGAVGIESDMELAYAGLHQVCAPILPLRDELPRPQREALESAFGLGDAAPTPDRFLVGLSIVGLFAAASRERPVLCVVDDVQWLDTVSAQTLSFVARRLLAEPVGLVLALRTPIDGVAGLPALVVGGLTDDHASALLQSAYPGRLDAAVRDRIVSEARGNPLALLAIPKGLSAVDLAGGYQRPDRRPVVADIEEHYQRTLQALPPESRRFLVLAASEPVGDPTLLYRAMDRLGLTPTAVTPAEEAGLITIDTRVQFHHPLARSVAYRSGGVEERRAAHAALAASTDPDVDPDRRAWHRALAAETVDEVVADELESSARRARQRGGTAAAAAFLTRAVELTPDPARRAARALDAAEAHREVASFDSARSLLATAELAPLTEVQRTRLHQLRTRLAFVSARVSGDADALVAAIDDFASTAWRLETLDSASATEAYLEAMAAAMYVGRSAGSRATEIAVAARRAFSVAPPVRPLDELAHALADRLALGAAPAMPAMQRALASLKTAGEGAAAQWFWLAFPIVHESLVHEVWDDDGWEVVSAHAHRLAAERGALALLPSALLSKAGAHMEKGEFDSARTFVAEANDMAVATGYAPLKYHRLVLSAWCGEEAEATRLIAAALKAGAARAEGRIAGLANYGAAILHNGLGEYRTALDAARTAFQYEDLGFFSELLIELIEAAARCDDHETADAALARLAERTLASGTHRALGSLARSRALRAEGEQAETLYLEAIDHFRRTQQATHLARAQLIYGEWLRRQRATTRAREHLRAAHDALAGMGSAAFAERARRELLAAGAKTRKRATAAGDALSPQEHQIAQLAGSGMTNQEIAGQLFISAHTVEYHLRKVFAKKGIRSRRELRKMFAQ</sequence>
<dbReference type="PANTHER" id="PTHR44688:SF16">
    <property type="entry name" value="DNA-BINDING TRANSCRIPTIONAL ACTIVATOR DEVR_DOSR"/>
    <property type="match status" value="1"/>
</dbReference>
<dbReference type="SUPFAM" id="SSF46894">
    <property type="entry name" value="C-terminal effector domain of the bipartite response regulators"/>
    <property type="match status" value="1"/>
</dbReference>
<feature type="domain" description="HTH luxR-type" evidence="4">
    <location>
        <begin position="854"/>
        <end position="917"/>
    </location>
</feature>
<dbReference type="PRINTS" id="PR00038">
    <property type="entry name" value="HTHLUXR"/>
</dbReference>
<evidence type="ECO:0000313" key="5">
    <source>
        <dbReference type="EMBL" id="MCP9274811.1"/>
    </source>
</evidence>
<evidence type="ECO:0000313" key="6">
    <source>
        <dbReference type="Proteomes" id="UP001651690"/>
    </source>
</evidence>
<keyword evidence="2" id="KW-0238">DNA-binding</keyword>
<comment type="caution">
    <text evidence="5">The sequence shown here is derived from an EMBL/GenBank/DDBJ whole genome shotgun (WGS) entry which is preliminary data.</text>
</comment>
<dbReference type="InterPro" id="IPR036388">
    <property type="entry name" value="WH-like_DNA-bd_sf"/>
</dbReference>
<name>A0ABT1M6L4_9MYCO</name>
<evidence type="ECO:0000256" key="3">
    <source>
        <dbReference type="ARBA" id="ARBA00023163"/>
    </source>
</evidence>
<organism evidence="5 6">
    <name type="scientific">Mycolicibacterium arenosum</name>
    <dbReference type="NCBI Taxonomy" id="2952157"/>
    <lineage>
        <taxon>Bacteria</taxon>
        <taxon>Bacillati</taxon>
        <taxon>Actinomycetota</taxon>
        <taxon>Actinomycetes</taxon>
        <taxon>Mycobacteriales</taxon>
        <taxon>Mycobacteriaceae</taxon>
        <taxon>Mycolicibacterium</taxon>
    </lineage>
</organism>